<comment type="caution">
    <text evidence="2">The sequence shown here is derived from an EMBL/GenBank/DDBJ whole genome shotgun (WGS) entry which is preliminary data.</text>
</comment>
<evidence type="ECO:0000313" key="3">
    <source>
        <dbReference type="Proteomes" id="UP000176998"/>
    </source>
</evidence>
<dbReference type="RefSeq" id="XP_022469142.1">
    <property type="nucleotide sequence ID" value="XM_022624376.1"/>
</dbReference>
<proteinExistence type="predicted"/>
<dbReference type="PANTHER" id="PTHR38166">
    <property type="entry name" value="C2H2-TYPE DOMAIN-CONTAINING PROTEIN-RELATED"/>
    <property type="match status" value="1"/>
</dbReference>
<name>A0A1G4AS34_9PEZI</name>
<dbReference type="OrthoDB" id="4818863at2759"/>
<organism evidence="2 3">
    <name type="scientific">Colletotrichum orchidophilum</name>
    <dbReference type="NCBI Taxonomy" id="1209926"/>
    <lineage>
        <taxon>Eukaryota</taxon>
        <taxon>Fungi</taxon>
        <taxon>Dikarya</taxon>
        <taxon>Ascomycota</taxon>
        <taxon>Pezizomycotina</taxon>
        <taxon>Sordariomycetes</taxon>
        <taxon>Hypocreomycetidae</taxon>
        <taxon>Glomerellales</taxon>
        <taxon>Glomerellaceae</taxon>
        <taxon>Colletotrichum</taxon>
    </lineage>
</organism>
<feature type="region of interest" description="Disordered" evidence="1">
    <location>
        <begin position="210"/>
        <end position="267"/>
    </location>
</feature>
<dbReference type="STRING" id="1209926.A0A1G4AS34"/>
<protein>
    <recommendedName>
        <fullName evidence="4">C2H2-type domain-containing protein</fullName>
    </recommendedName>
</protein>
<dbReference type="Proteomes" id="UP000176998">
    <property type="component" value="Unassembled WGS sequence"/>
</dbReference>
<dbReference type="AlphaFoldDB" id="A0A1G4AS34"/>
<feature type="compositionally biased region" description="Low complexity" evidence="1">
    <location>
        <begin position="216"/>
        <end position="228"/>
    </location>
</feature>
<dbReference type="PANTHER" id="PTHR38166:SF1">
    <property type="entry name" value="C2H2-TYPE DOMAIN-CONTAINING PROTEIN"/>
    <property type="match status" value="1"/>
</dbReference>
<accession>A0A1G4AS34</accession>
<reference evidence="2 3" key="1">
    <citation type="submission" date="2016-09" db="EMBL/GenBank/DDBJ databases">
        <authorList>
            <person name="Capua I."/>
            <person name="De Benedictis P."/>
            <person name="Joannis T."/>
            <person name="Lombin L.H."/>
            <person name="Cattoli G."/>
        </authorList>
    </citation>
    <scope>NUCLEOTIDE SEQUENCE [LARGE SCALE GENOMIC DNA]</scope>
    <source>
        <strain evidence="2 3">IMI 309357</strain>
    </source>
</reference>
<gene>
    <name evidence="2" type="ORF">CORC01_12758</name>
</gene>
<evidence type="ECO:0000313" key="2">
    <source>
        <dbReference type="EMBL" id="OHE91970.1"/>
    </source>
</evidence>
<feature type="compositionally biased region" description="Low complexity" evidence="1">
    <location>
        <begin position="237"/>
        <end position="247"/>
    </location>
</feature>
<keyword evidence="3" id="KW-1185">Reference proteome</keyword>
<sequence>MTSLLRLPGSLLFSSDSVANRLPTLGPTGWGQSSLVDIWSNAADALRSCPPLFNSLFASLSKPSQINLTHVHFSPAGIAVLPIPFGPPLNHPVVQHGQPPVFEHGSVKRQTQDSLHDVFTFNSLAACGACFYLLKPAAAALLADWVPTAAPCSPGSPCLSPKQRSLDVGSSWLPLNNPLAHLPPIPHLLRGLFTKSWRYLEQLVARLRRPGHDTAGDGPRGPAGSASGPKKRRKQSSRSSGNSTSSDTSRKKSRRGGSGQKIAVASRTKARSKGKLFACHFYANDTVTHSGCRHYKFEHVKDIKRHFTVKSRGNHRQPIHCVICFSLFDTSDELGDHLREQGCQRGVCTFDNSGLNEDQIGRIRDLKMSDHENEKEFWYAIWDIVFPGQQRPFSPYLDDVEELATRQQVDPWMVEGMQGLNLSDHVLELVMNVYNSIWSVPPSQPLVVRRLAVPPVTPMPSQTWFPFAMPPGPGNIYYTQPPEQPNYNFPSPEFSFPPPGFDPRQAIPNQMMADFPWPPPVDDSAMPADVLGAEGYQCNCRREPGKPPQICYLHR</sequence>
<dbReference type="GeneID" id="34565886"/>
<evidence type="ECO:0000256" key="1">
    <source>
        <dbReference type="SAM" id="MobiDB-lite"/>
    </source>
</evidence>
<evidence type="ECO:0008006" key="4">
    <source>
        <dbReference type="Google" id="ProtNLM"/>
    </source>
</evidence>
<dbReference type="EMBL" id="MJBS01000164">
    <property type="protein sequence ID" value="OHE91970.1"/>
    <property type="molecule type" value="Genomic_DNA"/>
</dbReference>